<proteinExistence type="predicted"/>
<dbReference type="GO" id="GO:0031624">
    <property type="term" value="F:ubiquitin conjugating enzyme binding"/>
    <property type="evidence" value="ECO:0007669"/>
    <property type="project" value="TreeGrafter"/>
</dbReference>
<organism evidence="2 3">
    <name type="scientific">Tetracentron sinense</name>
    <name type="common">Spur-leaf</name>
    <dbReference type="NCBI Taxonomy" id="13715"/>
    <lineage>
        <taxon>Eukaryota</taxon>
        <taxon>Viridiplantae</taxon>
        <taxon>Streptophyta</taxon>
        <taxon>Embryophyta</taxon>
        <taxon>Tracheophyta</taxon>
        <taxon>Spermatophyta</taxon>
        <taxon>Magnoliopsida</taxon>
        <taxon>Trochodendrales</taxon>
        <taxon>Trochodendraceae</taxon>
        <taxon>Tetracentron</taxon>
    </lineage>
</organism>
<dbReference type="GO" id="GO:0016567">
    <property type="term" value="P:protein ubiquitination"/>
    <property type="evidence" value="ECO:0007669"/>
    <property type="project" value="InterPro"/>
</dbReference>
<dbReference type="PANTHER" id="PTHR46400">
    <property type="entry name" value="RING/U-BOX SUPERFAMILY PROTEIN"/>
    <property type="match status" value="1"/>
</dbReference>
<name>A0A834YIE3_TETSI</name>
<reference evidence="2 3" key="1">
    <citation type="submission" date="2020-04" db="EMBL/GenBank/DDBJ databases">
        <title>Plant Genome Project.</title>
        <authorList>
            <person name="Zhang R.-G."/>
        </authorList>
    </citation>
    <scope>NUCLEOTIDE SEQUENCE [LARGE SCALE GENOMIC DNA]</scope>
    <source>
        <strain evidence="2">YNK0</strain>
        <tissue evidence="2">Leaf</tissue>
    </source>
</reference>
<accession>A0A834YIE3</accession>
<gene>
    <name evidence="2" type="ORF">HHK36_027801</name>
</gene>
<dbReference type="Proteomes" id="UP000655225">
    <property type="component" value="Unassembled WGS sequence"/>
</dbReference>
<feature type="compositionally biased region" description="Low complexity" evidence="1">
    <location>
        <begin position="60"/>
        <end position="77"/>
    </location>
</feature>
<evidence type="ECO:0000256" key="1">
    <source>
        <dbReference type="SAM" id="MobiDB-lite"/>
    </source>
</evidence>
<evidence type="ECO:0000313" key="2">
    <source>
        <dbReference type="EMBL" id="KAF8380319.1"/>
    </source>
</evidence>
<dbReference type="PANTHER" id="PTHR46400:SF11">
    <property type="entry name" value="OS04G0571200 PROTEIN"/>
    <property type="match status" value="1"/>
</dbReference>
<protein>
    <submittedName>
        <fullName evidence="2">Uncharacterized protein</fullName>
    </submittedName>
</protein>
<evidence type="ECO:0000313" key="3">
    <source>
        <dbReference type="Proteomes" id="UP000655225"/>
    </source>
</evidence>
<keyword evidence="3" id="KW-1185">Reference proteome</keyword>
<comment type="caution">
    <text evidence="2">The sequence shown here is derived from an EMBL/GenBank/DDBJ whole genome shotgun (WGS) entry which is preliminary data.</text>
</comment>
<dbReference type="EMBL" id="JABCRI010000021">
    <property type="protein sequence ID" value="KAF8380319.1"/>
    <property type="molecule type" value="Genomic_DNA"/>
</dbReference>
<dbReference type="InterPro" id="IPR033276">
    <property type="entry name" value="BB"/>
</dbReference>
<dbReference type="GO" id="GO:0046621">
    <property type="term" value="P:negative regulation of organ growth"/>
    <property type="evidence" value="ECO:0007669"/>
    <property type="project" value="InterPro"/>
</dbReference>
<dbReference type="OrthoDB" id="8062037at2759"/>
<sequence>MRTIVETTGTQQVDVHYVNTGIPAVIEQNFGGNYPEHGDLSLDEVLDQEIVYQSFQMNSGNDKAKASASSDSNSGHDQSGGERQVPEKDGEFSQAGNVEFQLASDEALARALQLLDFDESLSESIETPAAIDREVNSAEPSAVTSAPVVEQDNIDPDSMSYEVSLSMDTLICVTSTASREPGWRTL</sequence>
<feature type="region of interest" description="Disordered" evidence="1">
    <location>
        <begin position="60"/>
        <end position="97"/>
    </location>
</feature>
<dbReference type="AlphaFoldDB" id="A0A834YIE3"/>
<dbReference type="GO" id="GO:0004842">
    <property type="term" value="F:ubiquitin-protein transferase activity"/>
    <property type="evidence" value="ECO:0007669"/>
    <property type="project" value="InterPro"/>
</dbReference>